<dbReference type="InterPro" id="IPR001507">
    <property type="entry name" value="ZP_dom"/>
</dbReference>
<dbReference type="InterPro" id="IPR057244">
    <property type="entry name" value="GAIN_B"/>
</dbReference>
<keyword evidence="14" id="KW-0675">Receptor</keyword>
<dbReference type="FunCoup" id="A0A1S3I3P9">
    <property type="interactions" value="62"/>
</dbReference>
<evidence type="ECO:0000256" key="5">
    <source>
        <dbReference type="ARBA" id="ARBA00023136"/>
    </source>
</evidence>
<organism evidence="13 14">
    <name type="scientific">Lingula anatina</name>
    <name type="common">Brachiopod</name>
    <name type="synonym">Lingula unguis</name>
    <dbReference type="NCBI Taxonomy" id="7574"/>
    <lineage>
        <taxon>Eukaryota</taxon>
        <taxon>Metazoa</taxon>
        <taxon>Spiralia</taxon>
        <taxon>Lophotrochozoa</taxon>
        <taxon>Brachiopoda</taxon>
        <taxon>Linguliformea</taxon>
        <taxon>Lingulata</taxon>
        <taxon>Lingulida</taxon>
        <taxon>Linguloidea</taxon>
        <taxon>Lingulidae</taxon>
        <taxon>Lingula</taxon>
    </lineage>
</organism>
<feature type="transmembrane region" description="Helical" evidence="8">
    <location>
        <begin position="784"/>
        <end position="811"/>
    </location>
</feature>
<feature type="domain" description="GAIN-B" evidence="10">
    <location>
        <begin position="528"/>
        <end position="707"/>
    </location>
</feature>
<evidence type="ECO:0000256" key="7">
    <source>
        <dbReference type="SAM" id="MobiDB-lite"/>
    </source>
</evidence>
<feature type="transmembrane region" description="Helical" evidence="8">
    <location>
        <begin position="866"/>
        <end position="893"/>
    </location>
</feature>
<dbReference type="InterPro" id="IPR017983">
    <property type="entry name" value="GPCR_2_secretin-like_CS"/>
</dbReference>
<dbReference type="PANTHER" id="PTHR45692">
    <property type="entry name" value="G_PROTEIN_RECEP_F2_4 DOMAIN-CONTAINING PROTEIN"/>
    <property type="match status" value="1"/>
</dbReference>
<dbReference type="PROSITE" id="PS50261">
    <property type="entry name" value="G_PROTEIN_RECEP_F2_4"/>
    <property type="match status" value="1"/>
</dbReference>
<name>A0A1S3I3P9_LINAN</name>
<evidence type="ECO:0000256" key="1">
    <source>
        <dbReference type="ARBA" id="ARBA00004141"/>
    </source>
</evidence>
<keyword evidence="13" id="KW-1185">Reference proteome</keyword>
<dbReference type="OrthoDB" id="5961629at2759"/>
<feature type="chain" id="PRO_5012074260" evidence="9">
    <location>
        <begin position="16"/>
        <end position="1016"/>
    </location>
</feature>
<dbReference type="KEGG" id="lak:106160036"/>
<dbReference type="Pfam" id="PF00002">
    <property type="entry name" value="7tm_2"/>
    <property type="match status" value="1"/>
</dbReference>
<dbReference type="InterPro" id="IPR058808">
    <property type="entry name" value="GAIN_ADGRA2/3"/>
</dbReference>
<evidence type="ECO:0000256" key="8">
    <source>
        <dbReference type="SAM" id="Phobius"/>
    </source>
</evidence>
<dbReference type="Gene3D" id="2.60.220.50">
    <property type="match status" value="1"/>
</dbReference>
<gene>
    <name evidence="14" type="primary">LOC106160036</name>
</gene>
<feature type="compositionally biased region" description="Low complexity" evidence="7">
    <location>
        <begin position="985"/>
        <end position="994"/>
    </location>
</feature>
<dbReference type="PROSITE" id="PS00650">
    <property type="entry name" value="G_PROTEIN_RECEP_F2_2"/>
    <property type="match status" value="1"/>
</dbReference>
<evidence type="ECO:0000256" key="3">
    <source>
        <dbReference type="ARBA" id="ARBA00022729"/>
    </source>
</evidence>
<accession>A0A1S3I3P9</accession>
<dbReference type="InterPro" id="IPR046338">
    <property type="entry name" value="GAIN_dom_sf"/>
</dbReference>
<dbReference type="InterPro" id="IPR000832">
    <property type="entry name" value="GPCR_2_secretin-like"/>
</dbReference>
<evidence type="ECO:0000313" key="13">
    <source>
        <dbReference type="Proteomes" id="UP000085678"/>
    </source>
</evidence>
<dbReference type="GeneID" id="106160036"/>
<evidence type="ECO:0000259" key="10">
    <source>
        <dbReference type="PROSITE" id="PS50221"/>
    </source>
</evidence>
<evidence type="ECO:0000259" key="11">
    <source>
        <dbReference type="PROSITE" id="PS50261"/>
    </source>
</evidence>
<protein>
    <submittedName>
        <fullName evidence="14">Adhesion G-protein coupled receptor G6</fullName>
    </submittedName>
</protein>
<dbReference type="PROSITE" id="PS50221">
    <property type="entry name" value="GAIN_B"/>
    <property type="match status" value="1"/>
</dbReference>
<evidence type="ECO:0000313" key="14">
    <source>
        <dbReference type="RefSeq" id="XP_013391984.1"/>
    </source>
</evidence>
<keyword evidence="5 8" id="KW-0472">Membrane</keyword>
<feature type="transmembrane region" description="Helical" evidence="8">
    <location>
        <begin position="754"/>
        <end position="772"/>
    </location>
</feature>
<dbReference type="Pfam" id="PF25272">
    <property type="entry name" value="VERL_C"/>
    <property type="match status" value="1"/>
</dbReference>
<evidence type="ECO:0000256" key="9">
    <source>
        <dbReference type="SAM" id="SignalP"/>
    </source>
</evidence>
<evidence type="ECO:0000256" key="2">
    <source>
        <dbReference type="ARBA" id="ARBA00022692"/>
    </source>
</evidence>
<feature type="transmembrane region" description="Helical" evidence="8">
    <location>
        <begin position="823"/>
        <end position="846"/>
    </location>
</feature>
<dbReference type="InterPro" id="IPR017981">
    <property type="entry name" value="GPCR_2-like_7TM"/>
</dbReference>
<proteinExistence type="predicted"/>
<feature type="signal peptide" evidence="9">
    <location>
        <begin position="1"/>
        <end position="15"/>
    </location>
</feature>
<dbReference type="PROSITE" id="PS51034">
    <property type="entry name" value="ZP_2"/>
    <property type="match status" value="1"/>
</dbReference>
<reference evidence="14" key="1">
    <citation type="submission" date="2025-08" db="UniProtKB">
        <authorList>
            <consortium name="RefSeq"/>
        </authorList>
    </citation>
    <scope>IDENTIFICATION</scope>
    <source>
        <tissue evidence="14">Gonads</tissue>
    </source>
</reference>
<sequence>MAPLLVLLFIGAAVAETADYQCILDANRRRIFYIRSRHSNYLTASWSKIYIKDAENTRSCYDDSANQDGYLELMVEVTSRNPCGISESGPIVVFAVHHPYIRKAEDTVFTIDCGYQEYATNTTLDVGLQPWNLSTGHPIDLKPEVVMDTIAGTKNRETLPDAKALPSILELGTPVHLRVRIGKKGFGGFTGMRIKSCIVQISRVEISPRLAILSDYCGTDIPEIWPSGQGFVSNRNGTFAMSPVFNVFALRGGATSVYFLCTVTFCSEAFDQYCDFSVYPGHCIEKRQRREAPESEEYDGPTTSVNLTIYVINPSQISTGECASEVTSGVKGRYQWPLTQVNSTIKSVVVHLPCQFHIDENANATRTCVISEENTVFWQEPELSNCVTKLTLTLHGLQTEGITLENAREVAVTLSEVTSGEGELFDSIDVDLTTDVLAQVVTLTSDDPIVAREVVQTVGHLMDVDPGALLESEERTLGVTRILEVIEEFAANMKLDGNNLTLVTPNLALSVADVVVDDADFDGIGLDSLDKTIMENGGLEVKILKNAEVPFHSNVDVAIRIPRSLFVRENVSKMATASQRVHFVVYNRETFFEVLAAHGNSSEQKEDYSSSSSSYVALNGRIISGSLVGKKVQNLKEPIRLYFRHLNEHQVINNSQCVYWDFDSRGGLGGWSNYGCKVALDILGNSTECHCNHLTNFALLVDVYSSAVKIDKINREILSIITYVGCAISSVALLLTIVTHVVFRKLLKDIPAKILINLCVALLGLNLMFVSGTQELSNVIVCKLVAAFLHYFLLSTMSWMLVEAFYMYLALVKVFDVYFRKMILKFAVFGWGFPLFVVVLTTAINVDHYGYYTGYDATFCWLTPVPMYITVIAPIGLTIVLNFVSFILVFRQIRRHAKQRKITSVKTSSVASQVKGTCSMVVLLGLTWGFAFLTVSAKFMVFHYLFAIFNSLQGLFLFIFHCFMKSAARAAWWQWLPSCFAGAKNKGASGSSSARALRTHEKTKKTTMGYISTEKM</sequence>
<dbReference type="CDD" id="cd15040">
    <property type="entry name" value="7tmB2_Adhesion"/>
    <property type="match status" value="1"/>
</dbReference>
<dbReference type="InParanoid" id="A0A1S3I3P9"/>
<feature type="transmembrane region" description="Helical" evidence="8">
    <location>
        <begin position="941"/>
        <end position="963"/>
    </location>
</feature>
<feature type="domain" description="ZP" evidence="12">
    <location>
        <begin position="21"/>
        <end position="281"/>
    </location>
</feature>
<keyword evidence="2 8" id="KW-0812">Transmembrane</keyword>
<feature type="transmembrane region" description="Helical" evidence="8">
    <location>
        <begin position="720"/>
        <end position="742"/>
    </location>
</feature>
<dbReference type="SUPFAM" id="SSF81321">
    <property type="entry name" value="Family A G protein-coupled receptor-like"/>
    <property type="match status" value="1"/>
</dbReference>
<dbReference type="RefSeq" id="XP_013391984.1">
    <property type="nucleotide sequence ID" value="XM_013536530.2"/>
</dbReference>
<feature type="region of interest" description="Disordered" evidence="7">
    <location>
        <begin position="985"/>
        <end position="1005"/>
    </location>
</feature>
<dbReference type="InterPro" id="IPR057371">
    <property type="entry name" value="VERL_C"/>
</dbReference>
<dbReference type="AlphaFoldDB" id="A0A1S3I3P9"/>
<keyword evidence="4 8" id="KW-1133">Transmembrane helix</keyword>
<dbReference type="Gene3D" id="1.20.1070.10">
    <property type="entry name" value="Rhodopsin 7-helix transmembrane proteins"/>
    <property type="match status" value="1"/>
</dbReference>
<dbReference type="STRING" id="7574.A0A1S3I3P9"/>
<evidence type="ECO:0000256" key="6">
    <source>
        <dbReference type="ARBA" id="ARBA00023157"/>
    </source>
</evidence>
<comment type="subcellular location">
    <subcellularLocation>
        <location evidence="1">Membrane</location>
        <topology evidence="1">Multi-pass membrane protein</topology>
    </subcellularLocation>
</comment>
<evidence type="ECO:0000256" key="4">
    <source>
        <dbReference type="ARBA" id="ARBA00022989"/>
    </source>
</evidence>
<dbReference type="Pfam" id="PF01825">
    <property type="entry name" value="GPS"/>
    <property type="match status" value="1"/>
</dbReference>
<dbReference type="InterPro" id="IPR000203">
    <property type="entry name" value="GPS"/>
</dbReference>
<feature type="transmembrane region" description="Helical" evidence="8">
    <location>
        <begin position="914"/>
        <end position="935"/>
    </location>
</feature>
<dbReference type="GO" id="GO:0016020">
    <property type="term" value="C:membrane"/>
    <property type="evidence" value="ECO:0007669"/>
    <property type="project" value="UniProtKB-SubCell"/>
</dbReference>
<dbReference type="PANTHER" id="PTHR45692:SF1">
    <property type="entry name" value="G-PROTEIN COUPLED RECEPTORS FAMILY 2 PROFILE 2 DOMAIN-CONTAINING PROTEIN"/>
    <property type="match status" value="1"/>
</dbReference>
<dbReference type="GO" id="GO:0007166">
    <property type="term" value="P:cell surface receptor signaling pathway"/>
    <property type="evidence" value="ECO:0007669"/>
    <property type="project" value="InterPro"/>
</dbReference>
<keyword evidence="3 9" id="KW-0732">Signal</keyword>
<dbReference type="SMART" id="SM00303">
    <property type="entry name" value="GPS"/>
    <property type="match status" value="1"/>
</dbReference>
<feature type="domain" description="G-protein coupled receptors family 2 profile 2" evidence="11">
    <location>
        <begin position="718"/>
        <end position="965"/>
    </location>
</feature>
<dbReference type="Proteomes" id="UP000085678">
    <property type="component" value="Unplaced"/>
</dbReference>
<dbReference type="PRINTS" id="PR00249">
    <property type="entry name" value="GPCRSECRETIN"/>
</dbReference>
<evidence type="ECO:0000259" key="12">
    <source>
        <dbReference type="PROSITE" id="PS51034"/>
    </source>
</evidence>
<dbReference type="GO" id="GO:0004930">
    <property type="term" value="F:G protein-coupled receptor activity"/>
    <property type="evidence" value="ECO:0007669"/>
    <property type="project" value="InterPro"/>
</dbReference>
<dbReference type="Pfam" id="PF26588">
    <property type="entry name" value="GAIN_ADGRA3"/>
    <property type="match status" value="1"/>
</dbReference>
<keyword evidence="6" id="KW-1015">Disulfide bond</keyword>